<dbReference type="RefSeq" id="WP_159751957.1">
    <property type="nucleotide sequence ID" value="NZ_WUQX01000001.1"/>
</dbReference>
<dbReference type="InterPro" id="IPR001404">
    <property type="entry name" value="Hsp90_fam"/>
</dbReference>
<dbReference type="Proteomes" id="UP000460412">
    <property type="component" value="Unassembled WGS sequence"/>
</dbReference>
<dbReference type="EMBL" id="WUQX01000001">
    <property type="protein sequence ID" value="MXP76913.1"/>
    <property type="molecule type" value="Genomic_DNA"/>
</dbReference>
<evidence type="ECO:0000256" key="4">
    <source>
        <dbReference type="ARBA" id="ARBA00023186"/>
    </source>
</evidence>
<keyword evidence="7" id="KW-1185">Reference proteome</keyword>
<dbReference type="SUPFAM" id="SSF55874">
    <property type="entry name" value="ATPase domain of HSP90 chaperone/DNA topoisomerase II/histidine kinase"/>
    <property type="match status" value="1"/>
</dbReference>
<reference evidence="6 7" key="1">
    <citation type="submission" date="2019-12" db="EMBL/GenBank/DDBJ databases">
        <title>Sporaefaciens musculi gen. nov., sp. nov., a novel bacterium isolated from the caecum of an obese mouse.</title>
        <authorList>
            <person name="Rasmussen T.S."/>
            <person name="Streidl T."/>
            <person name="Hitch T.C.A."/>
            <person name="Wortmann E."/>
            <person name="Deptula P."/>
            <person name="Hansen M."/>
            <person name="Nielsen D.S."/>
            <person name="Clavel T."/>
            <person name="Vogensen F.K."/>
        </authorList>
    </citation>
    <scope>NUCLEOTIDE SEQUENCE [LARGE SCALE GENOMIC DNA]</scope>
    <source>
        <strain evidence="6 7">WCA-9-b2</strain>
    </source>
</reference>
<accession>A0A7X3MI85</accession>
<dbReference type="GO" id="GO:0051082">
    <property type="term" value="F:unfolded protein binding"/>
    <property type="evidence" value="ECO:0007669"/>
    <property type="project" value="InterPro"/>
</dbReference>
<dbReference type="InterPro" id="IPR036890">
    <property type="entry name" value="HATPase_C_sf"/>
</dbReference>
<evidence type="ECO:0000256" key="2">
    <source>
        <dbReference type="ARBA" id="ARBA00022741"/>
    </source>
</evidence>
<dbReference type="GO" id="GO:0016887">
    <property type="term" value="F:ATP hydrolysis activity"/>
    <property type="evidence" value="ECO:0007669"/>
    <property type="project" value="InterPro"/>
</dbReference>
<comment type="caution">
    <text evidence="6">The sequence shown here is derived from an EMBL/GenBank/DDBJ whole genome shotgun (WGS) entry which is preliminary data.</text>
</comment>
<organism evidence="6 7">
    <name type="scientific">Sporofaciens musculi</name>
    <dbReference type="NCBI Taxonomy" id="2681861"/>
    <lineage>
        <taxon>Bacteria</taxon>
        <taxon>Bacillati</taxon>
        <taxon>Bacillota</taxon>
        <taxon>Clostridia</taxon>
        <taxon>Lachnospirales</taxon>
        <taxon>Lachnospiraceae</taxon>
        <taxon>Sporofaciens</taxon>
    </lineage>
</organism>
<dbReference type="InterPro" id="IPR056471">
    <property type="entry name" value="HD-CE"/>
</dbReference>
<evidence type="ECO:0000313" key="6">
    <source>
        <dbReference type="EMBL" id="MXP76913.1"/>
    </source>
</evidence>
<evidence type="ECO:0000313" key="7">
    <source>
        <dbReference type="Proteomes" id="UP000460412"/>
    </source>
</evidence>
<keyword evidence="2" id="KW-0547">Nucleotide-binding</keyword>
<keyword evidence="3" id="KW-0067">ATP-binding</keyword>
<dbReference type="GO" id="GO:0005524">
    <property type="term" value="F:ATP binding"/>
    <property type="evidence" value="ECO:0007669"/>
    <property type="project" value="UniProtKB-KW"/>
</dbReference>
<dbReference type="GO" id="GO:0140662">
    <property type="term" value="F:ATP-dependent protein folding chaperone"/>
    <property type="evidence" value="ECO:0007669"/>
    <property type="project" value="InterPro"/>
</dbReference>
<dbReference type="PANTHER" id="PTHR11528">
    <property type="entry name" value="HEAT SHOCK PROTEIN 90 FAMILY MEMBER"/>
    <property type="match status" value="1"/>
</dbReference>
<keyword evidence="4" id="KW-0143">Chaperone</keyword>
<comment type="similarity">
    <text evidence="1">Belongs to the heat shock protein 90 family.</text>
</comment>
<proteinExistence type="inferred from homology"/>
<dbReference type="AlphaFoldDB" id="A0A7X3MI85"/>
<evidence type="ECO:0000256" key="3">
    <source>
        <dbReference type="ARBA" id="ARBA00022840"/>
    </source>
</evidence>
<name>A0A7X3MI85_9FIRM</name>
<dbReference type="Gene3D" id="3.30.565.10">
    <property type="entry name" value="Histidine kinase-like ATPase, C-terminal domain"/>
    <property type="match status" value="1"/>
</dbReference>
<dbReference type="Pfam" id="PF24391">
    <property type="entry name" value="HD-CE"/>
    <property type="match status" value="1"/>
</dbReference>
<feature type="domain" description="HD-CE" evidence="5">
    <location>
        <begin position="57"/>
        <end position="338"/>
    </location>
</feature>
<protein>
    <recommendedName>
        <fullName evidence="5">HD-CE domain-containing protein</fullName>
    </recommendedName>
</protein>
<evidence type="ECO:0000259" key="5">
    <source>
        <dbReference type="Pfam" id="PF24391"/>
    </source>
</evidence>
<sequence>MMRDGEGFLNASQADTYIEKCFEIKCQEFKIGNHLINEWREDKKYYCSFTDTTVFDFQHYSMHDRSHSVNILHNIKMILGKERVEMLSVSDLWLLLESAYCHDIGMAITYEELCDIWEQSEFKEFVKKSMNSKSEDTRKIAYIYTKLDEIVRNRSEFVRAANADEPNEFIKEFDNLLDQECWAVIAQRYIMLLYTEFIRSRHTERSGGFIRGYGRKKDRSRMYEIVAQISILHGEEFEKVYSMVKQEDNGFSCDHMHPQFAAVMIRLGDLLDMDSNRFNTRMLNHMGMIPVESQLHIQKHKAMTHLSYTEEGISAVAKSEDFQVCKTVNQWFSWIEEETVHLICSWNLIVPKELYGCRMNKCDLKIYYKDELFDANKQTNFQADPVGIFEMLIGNNIYKTRLEFIREYLQNALDASKMKLWLWLKEQKSLLKMYPPEDITPFDINSDVYEQNRIEMEFKINWEKQEILFSIQDHGIGMEEKCISTLSVVAGNHWKSRKEYADEIEKMPVWLRPTGGFGIGIQSAFMLTDAVVFITKSEKEPRGKKIVIESKKKGGKVSEYSDSDAKNGTRVEVYINLGLFLRELQEKKKFFGLDERIERNIYDCQELPKVLLDIMERYISEMAIYSLIPVYLECDNEAERRVGMGWLPTPSVNLEKVGRNVVNSVKIGNESWNIKSFVYDDTMVLWDNKDYIMSILTLDGDINQSKCYYKGIIIRDEAIETNEPFSIETIYYGDNVTHYLSVSRDCFIGDMRNKHRKNLYILKILYASLFINYFNEFTDCENRQKEIKKCLPGTI</sequence>
<evidence type="ECO:0000256" key="1">
    <source>
        <dbReference type="ARBA" id="ARBA00008239"/>
    </source>
</evidence>
<gene>
    <name evidence="6" type="ORF">GN277_16440</name>
</gene>
<dbReference type="SUPFAM" id="SSF109604">
    <property type="entry name" value="HD-domain/PDEase-like"/>
    <property type="match status" value="1"/>
</dbReference>